<dbReference type="Proteomes" id="UP000324974">
    <property type="component" value="Chromosome"/>
</dbReference>
<dbReference type="InterPro" id="IPR000719">
    <property type="entry name" value="Prot_kinase_dom"/>
</dbReference>
<feature type="domain" description="Protein kinase" evidence="6">
    <location>
        <begin position="79"/>
        <end position="353"/>
    </location>
</feature>
<evidence type="ECO:0000313" key="8">
    <source>
        <dbReference type="Proteomes" id="UP000324974"/>
    </source>
</evidence>
<dbReference type="PANTHER" id="PTHR43289:SF6">
    <property type="entry name" value="SERINE_THREONINE-PROTEIN KINASE NEKL-3"/>
    <property type="match status" value="1"/>
</dbReference>
<keyword evidence="7" id="KW-0723">Serine/threonine-protein kinase</keyword>
<dbReference type="GO" id="GO:0005524">
    <property type="term" value="F:ATP binding"/>
    <property type="evidence" value="ECO:0007669"/>
    <property type="project" value="UniProtKB-UniRule"/>
</dbReference>
<evidence type="ECO:0000313" key="7">
    <source>
        <dbReference type="EMBL" id="QEL21019.1"/>
    </source>
</evidence>
<evidence type="ECO:0000256" key="4">
    <source>
        <dbReference type="ARBA" id="ARBA00022840"/>
    </source>
</evidence>
<dbReference type="InterPro" id="IPR008271">
    <property type="entry name" value="Ser/Thr_kinase_AS"/>
</dbReference>
<organism evidence="7 8">
    <name type="scientific">Limnoglobus roseus</name>
    <dbReference type="NCBI Taxonomy" id="2598579"/>
    <lineage>
        <taxon>Bacteria</taxon>
        <taxon>Pseudomonadati</taxon>
        <taxon>Planctomycetota</taxon>
        <taxon>Planctomycetia</taxon>
        <taxon>Gemmatales</taxon>
        <taxon>Gemmataceae</taxon>
        <taxon>Limnoglobus</taxon>
    </lineage>
</organism>
<name>A0A5C1ANP2_9BACT</name>
<dbReference type="InterPro" id="IPR017441">
    <property type="entry name" value="Protein_kinase_ATP_BS"/>
</dbReference>
<evidence type="ECO:0000256" key="2">
    <source>
        <dbReference type="ARBA" id="ARBA00022741"/>
    </source>
</evidence>
<dbReference type="InterPro" id="IPR011009">
    <property type="entry name" value="Kinase-like_dom_sf"/>
</dbReference>
<keyword evidence="1" id="KW-0808">Transferase</keyword>
<dbReference type="SMART" id="SM00220">
    <property type="entry name" value="S_TKc"/>
    <property type="match status" value="1"/>
</dbReference>
<dbReference type="GO" id="GO:0004674">
    <property type="term" value="F:protein serine/threonine kinase activity"/>
    <property type="evidence" value="ECO:0007669"/>
    <property type="project" value="UniProtKB-KW"/>
</dbReference>
<evidence type="ECO:0000256" key="5">
    <source>
        <dbReference type="PROSITE-ProRule" id="PRU10141"/>
    </source>
</evidence>
<dbReference type="PROSITE" id="PS00107">
    <property type="entry name" value="PROTEIN_KINASE_ATP"/>
    <property type="match status" value="1"/>
</dbReference>
<reference evidence="8" key="1">
    <citation type="submission" date="2019-08" db="EMBL/GenBank/DDBJ databases">
        <title>Limnoglobus roseus gen. nov., sp. nov., a novel freshwater planctomycete with a giant genome from the family Gemmataceae.</title>
        <authorList>
            <person name="Kulichevskaya I.S."/>
            <person name="Naumoff D.G."/>
            <person name="Miroshnikov K."/>
            <person name="Ivanova A."/>
            <person name="Philippov D.A."/>
            <person name="Hakobyan A."/>
            <person name="Rijpstra I.C."/>
            <person name="Sinninghe Damste J.S."/>
            <person name="Liesack W."/>
            <person name="Dedysh S.N."/>
        </authorList>
    </citation>
    <scope>NUCLEOTIDE SEQUENCE [LARGE SCALE GENOMIC DNA]</scope>
    <source>
        <strain evidence="8">PX52</strain>
    </source>
</reference>
<keyword evidence="2 5" id="KW-0547">Nucleotide-binding</keyword>
<dbReference type="PROSITE" id="PS00108">
    <property type="entry name" value="PROTEIN_KINASE_ST"/>
    <property type="match status" value="1"/>
</dbReference>
<dbReference type="RefSeq" id="WP_149115263.1">
    <property type="nucleotide sequence ID" value="NZ_CP042425.1"/>
</dbReference>
<proteinExistence type="predicted"/>
<dbReference type="KEGG" id="lrs:PX52LOC_08148"/>
<dbReference type="EMBL" id="CP042425">
    <property type="protein sequence ID" value="QEL21019.1"/>
    <property type="molecule type" value="Genomic_DNA"/>
</dbReference>
<accession>A0A5C1ANP2</accession>
<evidence type="ECO:0000259" key="6">
    <source>
        <dbReference type="PROSITE" id="PS50011"/>
    </source>
</evidence>
<keyword evidence="4 5" id="KW-0067">ATP-binding</keyword>
<gene>
    <name evidence="7" type="ORF">PX52LOC_08148</name>
</gene>
<protein>
    <submittedName>
        <fullName evidence="7">Serine/threonine protein kinase</fullName>
    </submittedName>
</protein>
<keyword evidence="3 7" id="KW-0418">Kinase</keyword>
<dbReference type="PANTHER" id="PTHR43289">
    <property type="entry name" value="MITOGEN-ACTIVATED PROTEIN KINASE KINASE KINASE 20-RELATED"/>
    <property type="match status" value="1"/>
</dbReference>
<dbReference type="PROSITE" id="PS50011">
    <property type="entry name" value="PROTEIN_KINASE_DOM"/>
    <property type="match status" value="1"/>
</dbReference>
<dbReference type="Gene3D" id="3.30.200.20">
    <property type="entry name" value="Phosphorylase Kinase, domain 1"/>
    <property type="match status" value="1"/>
</dbReference>
<sequence length="553" mass="60683">MSVADLREPSDPVGGWMFFRHLKASRLMSIADIEILERQAQTEPVTRLQQFLLDEGYLNDYQLSRILQGKPEGLILGQYRILGELGRGGFGQVFKARHELMDRVVAIKVLSPDLCQDQGTRDLFVREVVTTTRLSHPNIAAAYDANEVEGKVFLVMEYVDGLSLEHYVKAHGLISTPLACSILTQTAHALQHAQDNGLVHRDLKPANLMLAGATEPDPTAVRVKVIDFGLASLRLNGGGLVATLPCDAGAIVGTPSFIPPEQITDVHAADTRSDLYSLGCTLYYALTGHLPFEGQNTKMVLLKHLQHEFPTIQTHRPSIPDGLAAIIHGLMAKSPADRYQTPAELVAAVTAFARADSIRVPDLLNSHAVAVPASRPAVNLLTHIWPAQPPASTQPSGSPDLETRITQVKNIIADSVAPIRLEPPKPIECSQPAPLPTTDLLPLWEEWCGVVEGYSEGRTPALTAAEYRSLYRELTAAIREVKEGRRDPRARQFDRLETLVEPWVTAESLADLDDRMIAGLWRNCTALDEALWPDEAPSGFARWMATLFGGVSR</sequence>
<dbReference type="OrthoDB" id="6111975at2"/>
<dbReference type="CDD" id="cd14014">
    <property type="entry name" value="STKc_PknB_like"/>
    <property type="match status" value="1"/>
</dbReference>
<dbReference type="Gene3D" id="1.10.510.10">
    <property type="entry name" value="Transferase(Phosphotransferase) domain 1"/>
    <property type="match status" value="1"/>
</dbReference>
<keyword evidence="8" id="KW-1185">Reference proteome</keyword>
<evidence type="ECO:0000256" key="3">
    <source>
        <dbReference type="ARBA" id="ARBA00022777"/>
    </source>
</evidence>
<dbReference type="AlphaFoldDB" id="A0A5C1ANP2"/>
<evidence type="ECO:0000256" key="1">
    <source>
        <dbReference type="ARBA" id="ARBA00022679"/>
    </source>
</evidence>
<feature type="binding site" evidence="5">
    <location>
        <position position="108"/>
    </location>
    <ligand>
        <name>ATP</name>
        <dbReference type="ChEBI" id="CHEBI:30616"/>
    </ligand>
</feature>
<dbReference type="SUPFAM" id="SSF56112">
    <property type="entry name" value="Protein kinase-like (PK-like)"/>
    <property type="match status" value="1"/>
</dbReference>
<dbReference type="Pfam" id="PF00069">
    <property type="entry name" value="Pkinase"/>
    <property type="match status" value="1"/>
</dbReference>